<reference evidence="2" key="2">
    <citation type="submission" date="2021-01" db="EMBL/GenBank/DDBJ databases">
        <authorList>
            <person name="Hahn C.R."/>
            <person name="Youssef N.H."/>
            <person name="Elshahed M."/>
        </authorList>
    </citation>
    <scope>NUCLEOTIDE SEQUENCE</scope>
    <source>
        <strain evidence="2">Zod_Metabat.24</strain>
    </source>
</reference>
<comment type="caution">
    <text evidence="2">The sequence shown here is derived from an EMBL/GenBank/DDBJ whole genome shotgun (WGS) entry which is preliminary data.</text>
</comment>
<organism evidence="2 3">
    <name type="scientific">Candidatus Zymogenus saltonus</name>
    <dbReference type="NCBI Taxonomy" id="2844893"/>
    <lineage>
        <taxon>Bacteria</taxon>
        <taxon>Deltaproteobacteria</taxon>
        <taxon>Candidatus Zymogenia</taxon>
        <taxon>Candidatus Zymogeniales</taxon>
        <taxon>Candidatus Zymogenaceae</taxon>
        <taxon>Candidatus Zymogenus</taxon>
    </lineage>
</organism>
<evidence type="ECO:0000313" key="2">
    <source>
        <dbReference type="EMBL" id="MBN1574422.1"/>
    </source>
</evidence>
<protein>
    <submittedName>
        <fullName evidence="2">Cache domain-containing protein</fullName>
    </submittedName>
</protein>
<dbReference type="InterPro" id="IPR004010">
    <property type="entry name" value="Double_Cache_2"/>
</dbReference>
<evidence type="ECO:0000313" key="3">
    <source>
        <dbReference type="Proteomes" id="UP000809273"/>
    </source>
</evidence>
<feature type="domain" description="Double Cache" evidence="1">
    <location>
        <begin position="63"/>
        <end position="155"/>
    </location>
</feature>
<sequence>MRAIYILITGIFLVLAISIPAMPQEAATPEEVIAKVREAAEYLTEKGDAALAEFNDPKGAWVWKDTYVFVMDCDNDVYVGHPMKEVLEKKISETVDYAGSYVGVEECKVSNNPNGGWVEIMWPKIGSTEPVRKICYVLRLPGQRYTVGSGIYEPEMTLDELNNKLK</sequence>
<name>A0A9D8KI85_9DELT</name>
<evidence type="ECO:0000259" key="1">
    <source>
        <dbReference type="Pfam" id="PF08269"/>
    </source>
</evidence>
<dbReference type="EMBL" id="JAFGIX010000079">
    <property type="protein sequence ID" value="MBN1574422.1"/>
    <property type="molecule type" value="Genomic_DNA"/>
</dbReference>
<dbReference type="Proteomes" id="UP000809273">
    <property type="component" value="Unassembled WGS sequence"/>
</dbReference>
<gene>
    <name evidence="2" type="ORF">JW984_14585</name>
</gene>
<accession>A0A9D8KI85</accession>
<reference evidence="2" key="1">
    <citation type="journal article" date="2021" name="Environ. Microbiol.">
        <title>Genomic characterization of three novel Desulfobacterota classes expand the metabolic and phylogenetic diversity of the phylum.</title>
        <authorList>
            <person name="Murphy C.L."/>
            <person name="Biggerstaff J."/>
            <person name="Eichhorn A."/>
            <person name="Ewing E."/>
            <person name="Shahan R."/>
            <person name="Soriano D."/>
            <person name="Stewart S."/>
            <person name="VanMol K."/>
            <person name="Walker R."/>
            <person name="Walters P."/>
            <person name="Elshahed M.S."/>
            <person name="Youssef N.H."/>
        </authorList>
    </citation>
    <scope>NUCLEOTIDE SEQUENCE</scope>
    <source>
        <strain evidence="2">Zod_Metabat.24</strain>
    </source>
</reference>
<dbReference type="Pfam" id="PF08269">
    <property type="entry name" value="dCache_2"/>
    <property type="match status" value="1"/>
</dbReference>
<proteinExistence type="predicted"/>
<dbReference type="Gene3D" id="3.30.450.20">
    <property type="entry name" value="PAS domain"/>
    <property type="match status" value="1"/>
</dbReference>
<dbReference type="AlphaFoldDB" id="A0A9D8KI85"/>